<evidence type="ECO:0000313" key="3">
    <source>
        <dbReference type="Proteomes" id="UP000527355"/>
    </source>
</evidence>
<feature type="region of interest" description="Disordered" evidence="1">
    <location>
        <begin position="95"/>
        <end position="117"/>
    </location>
</feature>
<dbReference type="AlphaFoldDB" id="A0A7J7VLM7"/>
<dbReference type="EMBL" id="JABWUV010000010">
    <property type="protein sequence ID" value="KAF6325911.1"/>
    <property type="molecule type" value="Genomic_DNA"/>
</dbReference>
<reference evidence="2 3" key="1">
    <citation type="journal article" date="2020" name="Nature">
        <title>Six reference-quality genomes reveal evolution of bat adaptations.</title>
        <authorList>
            <person name="Jebb D."/>
            <person name="Huang Z."/>
            <person name="Pippel M."/>
            <person name="Hughes G.M."/>
            <person name="Lavrichenko K."/>
            <person name="Devanna P."/>
            <person name="Winkler S."/>
            <person name="Jermiin L.S."/>
            <person name="Skirmuntt E.C."/>
            <person name="Katzourakis A."/>
            <person name="Burkitt-Gray L."/>
            <person name="Ray D.A."/>
            <person name="Sullivan K.A.M."/>
            <person name="Roscito J.G."/>
            <person name="Kirilenko B.M."/>
            <person name="Davalos L.M."/>
            <person name="Corthals A.P."/>
            <person name="Power M.L."/>
            <person name="Jones G."/>
            <person name="Ransome R.D."/>
            <person name="Dechmann D.K.N."/>
            <person name="Locatelli A.G."/>
            <person name="Puechmaille S.J."/>
            <person name="Fedrigo O."/>
            <person name="Jarvis E.D."/>
            <person name="Hiller M."/>
            <person name="Vernes S.C."/>
            <person name="Myers E.W."/>
            <person name="Teeling E.C."/>
        </authorList>
    </citation>
    <scope>NUCLEOTIDE SEQUENCE [LARGE SCALE GENOMIC DNA]</scope>
    <source>
        <strain evidence="2">MMyoMyo1</strain>
        <tissue evidence="2">Flight muscle</tissue>
    </source>
</reference>
<sequence>MRRSTQHAEVEDRRQGSPRPGRSSPPPPRPSARAGREGGSRGLRGWSWGSRRPGDAGAAACGPKDRRPGRLGLERSARSLLLPWLSGVVRAEEAAARGRKRASVEAKPALGAAHESN</sequence>
<accession>A0A7J7VLM7</accession>
<keyword evidence="3" id="KW-1185">Reference proteome</keyword>
<name>A0A7J7VLM7_MYOMY</name>
<comment type="caution">
    <text evidence="2">The sequence shown here is derived from an EMBL/GenBank/DDBJ whole genome shotgun (WGS) entry which is preliminary data.</text>
</comment>
<dbReference type="Proteomes" id="UP000527355">
    <property type="component" value="Unassembled WGS sequence"/>
</dbReference>
<gene>
    <name evidence="2" type="ORF">mMyoMyo1_019660</name>
</gene>
<keyword evidence="2" id="KW-0675">Receptor</keyword>
<evidence type="ECO:0000313" key="2">
    <source>
        <dbReference type="EMBL" id="KAF6325911.1"/>
    </source>
</evidence>
<feature type="compositionally biased region" description="Basic and acidic residues" evidence="1">
    <location>
        <begin position="1"/>
        <end position="15"/>
    </location>
</feature>
<evidence type="ECO:0000256" key="1">
    <source>
        <dbReference type="SAM" id="MobiDB-lite"/>
    </source>
</evidence>
<organism evidence="2 3">
    <name type="scientific">Myotis myotis</name>
    <name type="common">Greater mouse-eared bat</name>
    <name type="synonym">Vespertilio myotis</name>
    <dbReference type="NCBI Taxonomy" id="51298"/>
    <lineage>
        <taxon>Eukaryota</taxon>
        <taxon>Metazoa</taxon>
        <taxon>Chordata</taxon>
        <taxon>Craniata</taxon>
        <taxon>Vertebrata</taxon>
        <taxon>Euteleostomi</taxon>
        <taxon>Mammalia</taxon>
        <taxon>Eutheria</taxon>
        <taxon>Laurasiatheria</taxon>
        <taxon>Chiroptera</taxon>
        <taxon>Yangochiroptera</taxon>
        <taxon>Vespertilionidae</taxon>
        <taxon>Myotis</taxon>
    </lineage>
</organism>
<protein>
    <submittedName>
        <fullName evidence="2">TNF receptor associated factor 6</fullName>
    </submittedName>
</protein>
<proteinExistence type="predicted"/>
<feature type="region of interest" description="Disordered" evidence="1">
    <location>
        <begin position="1"/>
        <end position="74"/>
    </location>
</feature>
<feature type="compositionally biased region" description="Basic and acidic residues" evidence="1">
    <location>
        <begin position="63"/>
        <end position="74"/>
    </location>
</feature>